<gene>
    <name evidence="1" type="ORF">GCM10009817_02390</name>
</gene>
<organism evidence="1 2">
    <name type="scientific">Terrabacter lapilli</name>
    <dbReference type="NCBI Taxonomy" id="436231"/>
    <lineage>
        <taxon>Bacteria</taxon>
        <taxon>Bacillati</taxon>
        <taxon>Actinomycetota</taxon>
        <taxon>Actinomycetes</taxon>
        <taxon>Micrococcales</taxon>
        <taxon>Intrasporangiaceae</taxon>
        <taxon>Terrabacter</taxon>
    </lineage>
</organism>
<reference evidence="1 2" key="1">
    <citation type="journal article" date="2019" name="Int. J. Syst. Evol. Microbiol.">
        <title>The Global Catalogue of Microorganisms (GCM) 10K type strain sequencing project: providing services to taxonomists for standard genome sequencing and annotation.</title>
        <authorList>
            <consortium name="The Broad Institute Genomics Platform"/>
            <consortium name="The Broad Institute Genome Sequencing Center for Infectious Disease"/>
            <person name="Wu L."/>
            <person name="Ma J."/>
        </authorList>
    </citation>
    <scope>NUCLEOTIDE SEQUENCE [LARGE SCALE GENOMIC DNA]</scope>
    <source>
        <strain evidence="1 2">JCM 15628</strain>
    </source>
</reference>
<keyword evidence="2" id="KW-1185">Reference proteome</keyword>
<name>A0ABN2RAS8_9MICO</name>
<dbReference type="EMBL" id="BAAAPU010000001">
    <property type="protein sequence ID" value="GAA1966109.1"/>
    <property type="molecule type" value="Genomic_DNA"/>
</dbReference>
<dbReference type="InterPro" id="IPR025101">
    <property type="entry name" value="DUF4012"/>
</dbReference>
<evidence type="ECO:0008006" key="3">
    <source>
        <dbReference type="Google" id="ProtNLM"/>
    </source>
</evidence>
<evidence type="ECO:0000313" key="1">
    <source>
        <dbReference type="EMBL" id="GAA1966109.1"/>
    </source>
</evidence>
<comment type="caution">
    <text evidence="1">The sequence shown here is derived from an EMBL/GenBank/DDBJ whole genome shotgun (WGS) entry which is preliminary data.</text>
</comment>
<accession>A0ABN2RAS8</accession>
<sequence>MVLVTVAALVVGYGIVLAYTAYQVNRHLRDAQVAVAMLRADLVAPHAPATQVSDHLATVQRESAAARSLTDGPVWGMPARLPWMGPPFVTVRGAAGAVDELATEVLPDLRAVRHDVLGDKLATGHGSIDLTPLIAAQQPLEHASTATDTILGSVRALPTTGLGTVDSARSTLLSQVTDLAGQLRTTRDTVDLLPPMLGAQGTRRYLMAFQNNAEARGLGGLPGGYAILRADHGKVSFERFGIDSDFAGLDVPTTGFDADFLSHYEGSDVGHFFGNVTVSPHFPYAAELLLRFWQAKAGERLDGVIATDPSALAMLLKATGPARMADGTVVTADNVVALSERDTYARFDDQVERKRFLVDLSKAVGDHVLSRGPSNASGLIKALGNAIDERRLVVYSTAPQEQRLLAKYPVAGQLDDTAGLFSGVVINNAGGNKLDYYLARNVTYTSACPGPDPTATVTIKLTNTAPATGLGSYAAGTADPAQAGQPLGTSRLLVGYYATKGAHFNSPTLDGKPTLLSSDTERGRPVFTATVDLPPGVTRTLVLHVEEPPAARGPVTTWVQPLVLPQTTKVRPASCGTKTR</sequence>
<proteinExistence type="predicted"/>
<dbReference type="Pfam" id="PF13196">
    <property type="entry name" value="DUF4012"/>
    <property type="match status" value="1"/>
</dbReference>
<protein>
    <recommendedName>
        <fullName evidence="3">DUF4012 domain-containing protein</fullName>
    </recommendedName>
</protein>
<evidence type="ECO:0000313" key="2">
    <source>
        <dbReference type="Proteomes" id="UP001500013"/>
    </source>
</evidence>
<dbReference type="Proteomes" id="UP001500013">
    <property type="component" value="Unassembled WGS sequence"/>
</dbReference>